<evidence type="ECO:0000313" key="2">
    <source>
        <dbReference type="EMBL" id="KFM94972.1"/>
    </source>
</evidence>
<keyword evidence="3" id="KW-1185">Reference proteome</keyword>
<dbReference type="Proteomes" id="UP000029278">
    <property type="component" value="Unassembled WGS sequence"/>
</dbReference>
<dbReference type="AlphaFoldDB" id="A0A090YAW5"/>
<reference evidence="2 3" key="1">
    <citation type="submission" date="2014-04" db="EMBL/GenBank/DDBJ databases">
        <authorList>
            <person name="Bishop-Lilly K.A."/>
            <person name="Broomall S.M."/>
            <person name="Chain P.S."/>
            <person name="Chertkov O."/>
            <person name="Coyne S.R."/>
            <person name="Daligault H.E."/>
            <person name="Davenport K.W."/>
            <person name="Erkkila T."/>
            <person name="Frey K.G."/>
            <person name="Gibbons H.S."/>
            <person name="Gu W."/>
            <person name="Jaissle J."/>
            <person name="Johnson S.L."/>
            <person name="Koroleva G.I."/>
            <person name="Ladner J.T."/>
            <person name="Lo C.-C."/>
            <person name="Minogue T.D."/>
            <person name="Munk C."/>
            <person name="Palacios G.F."/>
            <person name="Redden C.L."/>
            <person name="Rosenzweig C.N."/>
            <person name="Scholz M.B."/>
            <person name="Teshima H."/>
            <person name="Xu Y."/>
        </authorList>
    </citation>
    <scope>NUCLEOTIDE SEQUENCE [LARGE SCALE GENOMIC DNA]</scope>
    <source>
        <strain evidence="2 3">8244</strain>
    </source>
</reference>
<dbReference type="Pfam" id="PF03435">
    <property type="entry name" value="Sacchrp_dh_NADP"/>
    <property type="match status" value="1"/>
</dbReference>
<dbReference type="Gene3D" id="3.40.50.720">
    <property type="entry name" value="NAD(P)-binding Rossmann-like Domain"/>
    <property type="match status" value="1"/>
</dbReference>
<evidence type="ECO:0000259" key="1">
    <source>
        <dbReference type="Pfam" id="PF03435"/>
    </source>
</evidence>
<dbReference type="HOGENOM" id="CLU_065081_1_0_9"/>
<dbReference type="STRING" id="44252.DJ90_5872"/>
<accession>A0A090YAW5</accession>
<comment type="caution">
    <text evidence="2">The sequence shown here is derived from an EMBL/GenBank/DDBJ whole genome shotgun (WGS) entry which is preliminary data.</text>
</comment>
<dbReference type="Gene3D" id="3.30.360.10">
    <property type="entry name" value="Dihydrodipicolinate Reductase, domain 2"/>
    <property type="match status" value="1"/>
</dbReference>
<dbReference type="InterPro" id="IPR036291">
    <property type="entry name" value="NAD(P)-bd_dom_sf"/>
</dbReference>
<dbReference type="RefSeq" id="WP_227872992.1">
    <property type="nucleotide sequence ID" value="NZ_BGMM01000029.1"/>
</dbReference>
<name>A0A090YAW5_PAEMA</name>
<dbReference type="EMBL" id="JMQA01000044">
    <property type="protein sequence ID" value="KFM94972.1"/>
    <property type="molecule type" value="Genomic_DNA"/>
</dbReference>
<gene>
    <name evidence="2" type="ORF">DJ90_5872</name>
</gene>
<dbReference type="PANTHER" id="PTHR43796">
    <property type="entry name" value="CARBOXYNORSPERMIDINE SYNTHASE"/>
    <property type="match status" value="1"/>
</dbReference>
<dbReference type="PATRIC" id="fig|44252.3.peg.5344"/>
<organism evidence="2 3">
    <name type="scientific">Paenibacillus macerans</name>
    <name type="common">Bacillus macerans</name>
    <dbReference type="NCBI Taxonomy" id="44252"/>
    <lineage>
        <taxon>Bacteria</taxon>
        <taxon>Bacillati</taxon>
        <taxon>Bacillota</taxon>
        <taxon>Bacilli</taxon>
        <taxon>Bacillales</taxon>
        <taxon>Paenibacillaceae</taxon>
        <taxon>Paenibacillus</taxon>
    </lineage>
</organism>
<protein>
    <submittedName>
        <fullName evidence="2">Saccharopine dehydrogenase family protein</fullName>
    </submittedName>
</protein>
<dbReference type="InterPro" id="IPR005097">
    <property type="entry name" value="Sacchrp_dh_NADP-bd"/>
</dbReference>
<dbReference type="SUPFAM" id="SSF51735">
    <property type="entry name" value="NAD(P)-binding Rossmann-fold domains"/>
    <property type="match status" value="1"/>
</dbReference>
<feature type="domain" description="Saccharopine dehydrogenase NADP binding" evidence="1">
    <location>
        <begin position="6"/>
        <end position="101"/>
    </location>
</feature>
<dbReference type="PANTHER" id="PTHR43796:SF2">
    <property type="entry name" value="CARBOXYNORSPERMIDINE SYNTHASE"/>
    <property type="match status" value="1"/>
</dbReference>
<evidence type="ECO:0000313" key="3">
    <source>
        <dbReference type="Proteomes" id="UP000029278"/>
    </source>
</evidence>
<proteinExistence type="predicted"/>
<sequence>MMKQGIVVVGGYGQVGQVVCHELAKFFPGNVYAAGRSYEKAKRFSDDQGGRVLPLQMDINEGIPEDFFQDVSLVVMCLDLRDTGFVQACIDHQVDYVDITADYSVIAGIEKLSPAGSTVVLSVGLAPGLTNMLAKQGKQRLDTARLADIYVLLGLGEAHGRAAIEWTIDNLAADFSVLEYGRKRQVASFTEGKKTRFPAPFGQRTAYRFNFSDQHVIPRTLDIPSVSTRLCFDSPLVTRTAAGLKRAGGLGWLERPSIRNKAVDLMESWRWGSENFAAKVDVWGEKDGRQTIYQGSVCGVREGYVTGRVAAYVAEKLARERQPFGVFHSEKLFQPAELFMELEDVITLEERIIDIESHEEKGGMAR</sequence>